<comment type="subunit">
    <text evidence="4">Interacts with MinD and FtsZ.</text>
</comment>
<evidence type="ECO:0000313" key="7">
    <source>
        <dbReference type="EMBL" id="GGQ99942.1"/>
    </source>
</evidence>
<evidence type="ECO:0000256" key="2">
    <source>
        <dbReference type="ARBA" id="ARBA00023210"/>
    </source>
</evidence>
<evidence type="ECO:0000256" key="1">
    <source>
        <dbReference type="ARBA" id="ARBA00022618"/>
    </source>
</evidence>
<dbReference type="SUPFAM" id="SSF63848">
    <property type="entry name" value="Cell-division inhibitor MinC, C-terminal domain"/>
    <property type="match status" value="1"/>
</dbReference>
<comment type="similarity">
    <text evidence="4">Belongs to the MinC family.</text>
</comment>
<sequence length="229" mass="23739">MKLRGALGGLNLLIEASDTQETLETGLRERQELLAQRVTIELAADADAGALQAAFAAVRAAGGELGRVRGPRQPAAASAPVPSPGAPSLTDVPAAPPPMQRSEAPPSLDSSQTVVVHHGLRAGFRGEYRGSVVVLGDVNPGAELVAGGDIIVLGALRGMVHAGAEGRTDAIVYARPIASAQIRIAGAVARSAEDNVLESMKRMQEKAEAELARLQNGVIQIESYHPQRG</sequence>
<dbReference type="Pfam" id="PF03775">
    <property type="entry name" value="MinC_C"/>
    <property type="match status" value="1"/>
</dbReference>
<dbReference type="AlphaFoldDB" id="A0A918C1Y5"/>
<organism evidence="7 8">
    <name type="scientific">Deinococcus ruber</name>
    <dbReference type="NCBI Taxonomy" id="1848197"/>
    <lineage>
        <taxon>Bacteria</taxon>
        <taxon>Thermotogati</taxon>
        <taxon>Deinococcota</taxon>
        <taxon>Deinococci</taxon>
        <taxon>Deinococcales</taxon>
        <taxon>Deinococcaceae</taxon>
        <taxon>Deinococcus</taxon>
    </lineage>
</organism>
<dbReference type="RefSeq" id="WP_189088504.1">
    <property type="nucleotide sequence ID" value="NZ_BMQL01000004.1"/>
</dbReference>
<evidence type="ECO:0000259" key="6">
    <source>
        <dbReference type="Pfam" id="PF03775"/>
    </source>
</evidence>
<dbReference type="GO" id="GO:0000902">
    <property type="term" value="P:cell morphogenesis"/>
    <property type="evidence" value="ECO:0007669"/>
    <property type="project" value="InterPro"/>
</dbReference>
<dbReference type="GO" id="GO:1901891">
    <property type="term" value="P:regulation of cell septum assembly"/>
    <property type="evidence" value="ECO:0007669"/>
    <property type="project" value="InterPro"/>
</dbReference>
<comment type="function">
    <text evidence="4">Cell division inhibitor that blocks the formation of polar Z ring septums. Rapidly oscillates between the poles of the cell to destabilize FtsZ filaments that have formed before they mature into polar Z rings. Prevents FtsZ polymerization.</text>
</comment>
<dbReference type="EMBL" id="BMQL01000004">
    <property type="protein sequence ID" value="GGQ99942.1"/>
    <property type="molecule type" value="Genomic_DNA"/>
</dbReference>
<keyword evidence="8" id="KW-1185">Reference proteome</keyword>
<dbReference type="InterPro" id="IPR016098">
    <property type="entry name" value="CAP/MinC_C"/>
</dbReference>
<dbReference type="PANTHER" id="PTHR34108">
    <property type="entry name" value="SEPTUM SITE-DETERMINING PROTEIN MINC"/>
    <property type="match status" value="1"/>
</dbReference>
<comment type="caution">
    <text evidence="7">The sequence shown here is derived from an EMBL/GenBank/DDBJ whole genome shotgun (WGS) entry which is preliminary data.</text>
</comment>
<dbReference type="InterPro" id="IPR013033">
    <property type="entry name" value="MinC"/>
</dbReference>
<dbReference type="HAMAP" id="MF_00267">
    <property type="entry name" value="MinC"/>
    <property type="match status" value="1"/>
</dbReference>
<proteinExistence type="inferred from homology"/>
<protein>
    <recommendedName>
        <fullName evidence="4">Probable septum site-determining protein MinC</fullName>
    </recommendedName>
</protein>
<dbReference type="InterPro" id="IPR036145">
    <property type="entry name" value="MinC_C_sf"/>
</dbReference>
<dbReference type="GO" id="GO:0000917">
    <property type="term" value="P:division septum assembly"/>
    <property type="evidence" value="ECO:0007669"/>
    <property type="project" value="UniProtKB-KW"/>
</dbReference>
<name>A0A918C1Y5_9DEIO</name>
<dbReference type="InterPro" id="IPR005526">
    <property type="entry name" value="Septum_form_inhib_MinC_C"/>
</dbReference>
<reference evidence="7" key="1">
    <citation type="journal article" date="2014" name="Int. J. Syst. Evol. Microbiol.">
        <title>Complete genome sequence of Corynebacterium casei LMG S-19264T (=DSM 44701T), isolated from a smear-ripened cheese.</title>
        <authorList>
            <consortium name="US DOE Joint Genome Institute (JGI-PGF)"/>
            <person name="Walter F."/>
            <person name="Albersmeier A."/>
            <person name="Kalinowski J."/>
            <person name="Ruckert C."/>
        </authorList>
    </citation>
    <scope>NUCLEOTIDE SEQUENCE</scope>
    <source>
        <strain evidence="7">JCM 31311</strain>
    </source>
</reference>
<keyword evidence="1 4" id="KW-0132">Cell division</keyword>
<reference evidence="7" key="2">
    <citation type="submission" date="2020-09" db="EMBL/GenBank/DDBJ databases">
        <authorList>
            <person name="Sun Q."/>
            <person name="Ohkuma M."/>
        </authorList>
    </citation>
    <scope>NUCLEOTIDE SEQUENCE</scope>
    <source>
        <strain evidence="7">JCM 31311</strain>
    </source>
</reference>
<dbReference type="Gene3D" id="2.160.20.70">
    <property type="match status" value="1"/>
</dbReference>
<gene>
    <name evidence="4 7" type="primary">minC</name>
    <name evidence="7" type="ORF">GCM10008957_10770</name>
</gene>
<evidence type="ECO:0000256" key="4">
    <source>
        <dbReference type="HAMAP-Rule" id="MF_00267"/>
    </source>
</evidence>
<feature type="domain" description="Septum formation inhibitor MinC C-terminal" evidence="6">
    <location>
        <begin position="116"/>
        <end position="219"/>
    </location>
</feature>
<evidence type="ECO:0000313" key="8">
    <source>
        <dbReference type="Proteomes" id="UP000603865"/>
    </source>
</evidence>
<dbReference type="PANTHER" id="PTHR34108:SF1">
    <property type="entry name" value="SEPTUM SITE-DETERMINING PROTEIN MINC"/>
    <property type="match status" value="1"/>
</dbReference>
<dbReference type="Proteomes" id="UP000603865">
    <property type="component" value="Unassembled WGS sequence"/>
</dbReference>
<feature type="region of interest" description="Disordered" evidence="5">
    <location>
        <begin position="69"/>
        <end position="111"/>
    </location>
</feature>
<keyword evidence="2 4" id="KW-0717">Septation</keyword>
<evidence type="ECO:0000256" key="5">
    <source>
        <dbReference type="SAM" id="MobiDB-lite"/>
    </source>
</evidence>
<evidence type="ECO:0000256" key="3">
    <source>
        <dbReference type="ARBA" id="ARBA00023306"/>
    </source>
</evidence>
<accession>A0A918C1Y5</accession>
<keyword evidence="3 4" id="KW-0131">Cell cycle</keyword>